<name>A0ABP8DI22_9ACTN</name>
<evidence type="ECO:0000313" key="2">
    <source>
        <dbReference type="Proteomes" id="UP001500620"/>
    </source>
</evidence>
<organism evidence="1 2">
    <name type="scientific">Dactylosporangium darangshiense</name>
    <dbReference type="NCBI Taxonomy" id="579108"/>
    <lineage>
        <taxon>Bacteria</taxon>
        <taxon>Bacillati</taxon>
        <taxon>Actinomycetota</taxon>
        <taxon>Actinomycetes</taxon>
        <taxon>Micromonosporales</taxon>
        <taxon>Micromonosporaceae</taxon>
        <taxon>Dactylosporangium</taxon>
    </lineage>
</organism>
<dbReference type="SUPFAM" id="SSF53335">
    <property type="entry name" value="S-adenosyl-L-methionine-dependent methyltransferases"/>
    <property type="match status" value="1"/>
</dbReference>
<dbReference type="PIRSF" id="PIRSF017393">
    <property type="entry name" value="MTase_SAV2177"/>
    <property type="match status" value="1"/>
</dbReference>
<keyword evidence="1" id="KW-0489">Methyltransferase</keyword>
<dbReference type="Pfam" id="PF04672">
    <property type="entry name" value="Methyltransf_19"/>
    <property type="match status" value="1"/>
</dbReference>
<sequence>MTGTSDWTERVDTTVAHPARRYDYWLGGKDNFAADRESGDAIAAAFPAIRTAVVENRAFMRRAVRVLAEQHGIRQYLDIGTGIPTSPNVHEIVQGVSPESRIVYVDNDPIVLAHARALLTSDPQGATAYVDADLRRPAEILADPSLRATLDLSRPTALILVAVVHFLPDSDEPYEIVRTLLDALAPGSFLVMSHATTDGLAPELAAQIQSGRHGPGKLRNRAEFTQFLDGLEILEPGIVSVAEWRAEGEPDPRPTFDEVAVWGAVARKG</sequence>
<evidence type="ECO:0000313" key="1">
    <source>
        <dbReference type="EMBL" id="GAA4256626.1"/>
    </source>
</evidence>
<accession>A0ABP8DI22</accession>
<dbReference type="EMBL" id="BAABAT010000025">
    <property type="protein sequence ID" value="GAA4256626.1"/>
    <property type="molecule type" value="Genomic_DNA"/>
</dbReference>
<gene>
    <name evidence="1" type="ORF">GCM10022255_070200</name>
</gene>
<proteinExistence type="predicted"/>
<comment type="caution">
    <text evidence="1">The sequence shown here is derived from an EMBL/GenBank/DDBJ whole genome shotgun (WGS) entry which is preliminary data.</text>
</comment>
<dbReference type="InterPro" id="IPR029063">
    <property type="entry name" value="SAM-dependent_MTases_sf"/>
</dbReference>
<reference evidence="2" key="1">
    <citation type="journal article" date="2019" name="Int. J. Syst. Evol. Microbiol.">
        <title>The Global Catalogue of Microorganisms (GCM) 10K type strain sequencing project: providing services to taxonomists for standard genome sequencing and annotation.</title>
        <authorList>
            <consortium name="The Broad Institute Genomics Platform"/>
            <consortium name="The Broad Institute Genome Sequencing Center for Infectious Disease"/>
            <person name="Wu L."/>
            <person name="Ma J."/>
        </authorList>
    </citation>
    <scope>NUCLEOTIDE SEQUENCE [LARGE SCALE GENOMIC DNA]</scope>
    <source>
        <strain evidence="2">JCM 17441</strain>
    </source>
</reference>
<keyword evidence="1" id="KW-0808">Transferase</keyword>
<dbReference type="GO" id="GO:0032259">
    <property type="term" value="P:methylation"/>
    <property type="evidence" value="ECO:0007669"/>
    <property type="project" value="UniProtKB-KW"/>
</dbReference>
<dbReference type="Gene3D" id="3.40.50.150">
    <property type="entry name" value="Vaccinia Virus protein VP39"/>
    <property type="match status" value="1"/>
</dbReference>
<protein>
    <submittedName>
        <fullName evidence="1">SAM-dependent methyltransferase</fullName>
    </submittedName>
</protein>
<dbReference type="RefSeq" id="WP_345133609.1">
    <property type="nucleotide sequence ID" value="NZ_BAABAT010000025.1"/>
</dbReference>
<dbReference type="InterPro" id="IPR006764">
    <property type="entry name" value="SAM_dep_MeTrfase_SAV2177_type"/>
</dbReference>
<dbReference type="Proteomes" id="UP001500620">
    <property type="component" value="Unassembled WGS sequence"/>
</dbReference>
<keyword evidence="2" id="KW-1185">Reference proteome</keyword>
<dbReference type="GO" id="GO:0008168">
    <property type="term" value="F:methyltransferase activity"/>
    <property type="evidence" value="ECO:0007669"/>
    <property type="project" value="UniProtKB-KW"/>
</dbReference>